<dbReference type="Gene3D" id="1.10.287.470">
    <property type="entry name" value="Helix hairpin bin"/>
    <property type="match status" value="1"/>
</dbReference>
<dbReference type="Gene3D" id="2.40.30.170">
    <property type="match status" value="1"/>
</dbReference>
<dbReference type="PANTHER" id="PTHR30158:SF3">
    <property type="entry name" value="MULTIDRUG EFFLUX PUMP SUBUNIT ACRA-RELATED"/>
    <property type="match status" value="1"/>
</dbReference>
<dbReference type="GO" id="GO:0022857">
    <property type="term" value="F:transmembrane transporter activity"/>
    <property type="evidence" value="ECO:0007669"/>
    <property type="project" value="InterPro"/>
</dbReference>
<dbReference type="EMBL" id="FUXX01000062">
    <property type="protein sequence ID" value="SKA69712.1"/>
    <property type="molecule type" value="Genomic_DNA"/>
</dbReference>
<keyword evidence="3" id="KW-0175">Coiled coil</keyword>
<dbReference type="InterPro" id="IPR058625">
    <property type="entry name" value="MdtA-like_BSH"/>
</dbReference>
<dbReference type="Pfam" id="PF25944">
    <property type="entry name" value="Beta-barrel_RND"/>
    <property type="match status" value="1"/>
</dbReference>
<dbReference type="RefSeq" id="WP_159443108.1">
    <property type="nucleotide sequence ID" value="NZ_FUXX01000062.1"/>
</dbReference>
<evidence type="ECO:0000259" key="8">
    <source>
        <dbReference type="Pfam" id="PF25989"/>
    </source>
</evidence>
<feature type="coiled-coil region" evidence="3">
    <location>
        <begin position="125"/>
        <end position="152"/>
    </location>
</feature>
<feature type="domain" description="Multidrug resistance protein MdtA-like barrel-sandwich hybrid" evidence="6">
    <location>
        <begin position="61"/>
        <end position="201"/>
    </location>
</feature>
<comment type="similarity">
    <text evidence="2">Belongs to the membrane fusion protein (MFP) (TC 8.A.1) family.</text>
</comment>
<evidence type="ECO:0000313" key="9">
    <source>
        <dbReference type="EMBL" id="SKA69712.1"/>
    </source>
</evidence>
<dbReference type="GO" id="GO:0005886">
    <property type="term" value="C:plasma membrane"/>
    <property type="evidence" value="ECO:0007669"/>
    <property type="project" value="TreeGrafter"/>
</dbReference>
<protein>
    <submittedName>
        <fullName evidence="9">Membrane fusion protein, multidrug efflux system</fullName>
    </submittedName>
</protein>
<name>A0A1T4VXI1_9GAMM</name>
<evidence type="ECO:0000256" key="4">
    <source>
        <dbReference type="SAM" id="SignalP"/>
    </source>
</evidence>
<dbReference type="PANTHER" id="PTHR30158">
    <property type="entry name" value="ACRA/E-RELATED COMPONENT OF DRUG EFFLUX TRANSPORTER"/>
    <property type="match status" value="1"/>
</dbReference>
<keyword evidence="4" id="KW-0732">Signal</keyword>
<dbReference type="Gene3D" id="2.40.420.20">
    <property type="match status" value="1"/>
</dbReference>
<dbReference type="Pfam" id="PF25989">
    <property type="entry name" value="YknX_C"/>
    <property type="match status" value="1"/>
</dbReference>
<dbReference type="SUPFAM" id="SSF111369">
    <property type="entry name" value="HlyD-like secretion proteins"/>
    <property type="match status" value="1"/>
</dbReference>
<feature type="domain" description="Multidrug resistance protein MdtA-like beta-barrel" evidence="7">
    <location>
        <begin position="208"/>
        <end position="296"/>
    </location>
</feature>
<feature type="domain" description="YknX-like C-terminal permuted SH3-like" evidence="8">
    <location>
        <begin position="302"/>
        <end position="370"/>
    </location>
</feature>
<evidence type="ECO:0000313" key="10">
    <source>
        <dbReference type="Proteomes" id="UP000242432"/>
    </source>
</evidence>
<dbReference type="GO" id="GO:0046677">
    <property type="term" value="P:response to antibiotic"/>
    <property type="evidence" value="ECO:0007669"/>
    <property type="project" value="TreeGrafter"/>
</dbReference>
<evidence type="ECO:0000256" key="3">
    <source>
        <dbReference type="SAM" id="Coils"/>
    </source>
</evidence>
<keyword evidence="10" id="KW-1185">Reference proteome</keyword>
<dbReference type="STRING" id="83771.SAMN02910357_01637"/>
<dbReference type="NCBIfam" id="TIGR01730">
    <property type="entry name" value="RND_mfp"/>
    <property type="match status" value="1"/>
</dbReference>
<comment type="subcellular location">
    <subcellularLocation>
        <location evidence="1">Cell inner membrane</location>
        <topology evidence="1">Lipid-anchor</topology>
    </subcellularLocation>
</comment>
<dbReference type="Gene3D" id="2.40.50.100">
    <property type="match status" value="1"/>
</dbReference>
<evidence type="ECO:0000259" key="6">
    <source>
        <dbReference type="Pfam" id="PF25917"/>
    </source>
</evidence>
<gene>
    <name evidence="9" type="ORF">SAMN02745213_02248</name>
</gene>
<dbReference type="InterPro" id="IPR058626">
    <property type="entry name" value="MdtA-like_b-barrel"/>
</dbReference>
<accession>A0A1T4VXI1</accession>
<evidence type="ECO:0000256" key="1">
    <source>
        <dbReference type="ARBA" id="ARBA00004519"/>
    </source>
</evidence>
<feature type="chain" id="PRO_5013295618" evidence="4">
    <location>
        <begin position="20"/>
        <end position="374"/>
    </location>
</feature>
<evidence type="ECO:0000256" key="2">
    <source>
        <dbReference type="ARBA" id="ARBA00009477"/>
    </source>
</evidence>
<reference evidence="10" key="1">
    <citation type="submission" date="2017-02" db="EMBL/GenBank/DDBJ databases">
        <authorList>
            <person name="Varghese N."/>
            <person name="Submissions S."/>
        </authorList>
    </citation>
    <scope>NUCLEOTIDE SEQUENCE [LARGE SCALE GENOMIC DNA]</scope>
    <source>
        <strain evidence="10">DSM 3072</strain>
    </source>
</reference>
<dbReference type="GO" id="GO:0030313">
    <property type="term" value="C:cell envelope"/>
    <property type="evidence" value="ECO:0007669"/>
    <property type="project" value="UniProtKB-SubCell"/>
</dbReference>
<proteinExistence type="inferred from homology"/>
<dbReference type="PROSITE" id="PS51257">
    <property type="entry name" value="PROKAR_LIPOPROTEIN"/>
    <property type="match status" value="1"/>
</dbReference>
<dbReference type="AlphaFoldDB" id="A0A1T4VXI1"/>
<dbReference type="Pfam" id="PF25876">
    <property type="entry name" value="HH_MFP_RND"/>
    <property type="match status" value="1"/>
</dbReference>
<feature type="signal peptide" evidence="4">
    <location>
        <begin position="1"/>
        <end position="19"/>
    </location>
</feature>
<dbReference type="InterPro" id="IPR058624">
    <property type="entry name" value="MdtA-like_HH"/>
</dbReference>
<dbReference type="InterPro" id="IPR058637">
    <property type="entry name" value="YknX-like_C"/>
</dbReference>
<dbReference type="InterPro" id="IPR006143">
    <property type="entry name" value="RND_pump_MFP"/>
</dbReference>
<sequence length="374" mass="42151">MNRKLVVCAFFLASVFSFGCRDYQNAKNKSEQEIEVKVVRLEKQDVSLTAHLNGSVRAYESADIRPQISGIIRDQLFSGGETVNKDQPLYQIDDRPFKNRYDYTEAEYQKYCAKFNLVKIKLDRYRNLQKTNSVSNQELENVKSEYAEALAQQKISLANFEDAKLNLEYTRVLSPIDGIVGKSNVTKGALVTQNQSDLLTTVVDISKVYVDLQQSADSFRRWQLRLKNGELHMPKDGFKVKVSLSEDNHFVKEGSFKFHEVVVDEDSGNLTLRAIFDNEDHILLPGMTVSAVIDYGVAKDSLSIPESAIIREPKGETFVFVVKDDIALRQRVELARAVNGYYLVKSGLNIGDMVVVSGKKLLKNGIKVKVSSGE</sequence>
<dbReference type="Proteomes" id="UP000242432">
    <property type="component" value="Unassembled WGS sequence"/>
</dbReference>
<evidence type="ECO:0000259" key="5">
    <source>
        <dbReference type="Pfam" id="PF25876"/>
    </source>
</evidence>
<organism evidence="9 10">
    <name type="scientific">Succinivibrio dextrinosolvens DSM 3072</name>
    <dbReference type="NCBI Taxonomy" id="1123324"/>
    <lineage>
        <taxon>Bacteria</taxon>
        <taxon>Pseudomonadati</taxon>
        <taxon>Pseudomonadota</taxon>
        <taxon>Gammaproteobacteria</taxon>
        <taxon>Aeromonadales</taxon>
        <taxon>Succinivibrionaceae</taxon>
        <taxon>Succinivibrio</taxon>
    </lineage>
</organism>
<feature type="domain" description="Multidrug resistance protein MdtA-like alpha-helical hairpin" evidence="5">
    <location>
        <begin position="104"/>
        <end position="170"/>
    </location>
</feature>
<evidence type="ECO:0000259" key="7">
    <source>
        <dbReference type="Pfam" id="PF25944"/>
    </source>
</evidence>
<dbReference type="Pfam" id="PF25917">
    <property type="entry name" value="BSH_RND"/>
    <property type="match status" value="1"/>
</dbReference>